<feature type="transmembrane region" description="Helical" evidence="1">
    <location>
        <begin position="20"/>
        <end position="42"/>
    </location>
</feature>
<evidence type="ECO:0000256" key="1">
    <source>
        <dbReference type="SAM" id="Phobius"/>
    </source>
</evidence>
<sequence>MGKLWDSLAAMWHWLSVNSAPISALAAITAALLTCGLLFVGWKTARAARDTLHQMKKDSIAQQLDSARISRPYVYAHIAPSLAGEGAWDLILENTGKTAAYDIKINIEADGVEDDIVSNAVKIFAQAGTFLPPGVRLRTFWAFDPDEKSDQPRAMGYPRAGISLTYVDGEGTRYDDRKVILDPTLLGLTPVPTTGPESKSGANKEERNIAHALRAIAHNVGELNR</sequence>
<keyword evidence="1" id="KW-0812">Transmembrane</keyword>
<organism evidence="2 3">
    <name type="scientific">Dermabacter vaginalis</name>
    <dbReference type="NCBI Taxonomy" id="1630135"/>
    <lineage>
        <taxon>Bacteria</taxon>
        <taxon>Bacillati</taxon>
        <taxon>Actinomycetota</taxon>
        <taxon>Actinomycetes</taxon>
        <taxon>Micrococcales</taxon>
        <taxon>Dermabacteraceae</taxon>
        <taxon>Dermabacter</taxon>
    </lineage>
</organism>
<keyword evidence="1" id="KW-1133">Transmembrane helix</keyword>
<dbReference type="Proteomes" id="UP000323865">
    <property type="component" value="Chromosome"/>
</dbReference>
<accession>A0ABX6A6Q7</accession>
<keyword evidence="1" id="KW-0472">Membrane</keyword>
<gene>
    <name evidence="2" type="ORF">FOB48_09175</name>
</gene>
<dbReference type="EMBL" id="CP044108">
    <property type="protein sequence ID" value="QEU12462.1"/>
    <property type="molecule type" value="Genomic_DNA"/>
</dbReference>
<evidence type="ECO:0000313" key="2">
    <source>
        <dbReference type="EMBL" id="QEU12462.1"/>
    </source>
</evidence>
<reference evidence="2 3" key="1">
    <citation type="submission" date="2019-09" db="EMBL/GenBank/DDBJ databases">
        <title>FDA dAtabase for Regulatory Grade micrObial Sequences (FDA-ARGOS): Supporting development and validation of Infectious Disease Dx tests.</title>
        <authorList>
            <person name="Sciortino C."/>
            <person name="Tallon L."/>
            <person name="Sadzewicz L."/>
            <person name="Vavikolanu K."/>
            <person name="Mehta A."/>
            <person name="Aluvathingal J."/>
            <person name="Nadendla S."/>
            <person name="Nandy P."/>
            <person name="Geyer C."/>
            <person name="Yan Y."/>
            <person name="Sichtig H."/>
        </authorList>
    </citation>
    <scope>NUCLEOTIDE SEQUENCE [LARGE SCALE GENOMIC DNA]</scope>
    <source>
        <strain evidence="2 3">FDAARGOS_640</strain>
    </source>
</reference>
<dbReference type="RefSeq" id="WP_150333604.1">
    <property type="nucleotide sequence ID" value="NZ_CP044108.1"/>
</dbReference>
<keyword evidence="3" id="KW-1185">Reference proteome</keyword>
<evidence type="ECO:0000313" key="3">
    <source>
        <dbReference type="Proteomes" id="UP000323865"/>
    </source>
</evidence>
<proteinExistence type="predicted"/>
<protein>
    <submittedName>
        <fullName evidence="2">Uncharacterized protein</fullName>
    </submittedName>
</protein>
<name>A0ABX6A6Q7_9MICO</name>